<name>A0AAP2RCU3_9EURY</name>
<dbReference type="AlphaFoldDB" id="A0AAP2RCU3"/>
<protein>
    <submittedName>
        <fullName evidence="3">Molybdate ABC transporter substrate-binding protein</fullName>
    </submittedName>
</protein>
<dbReference type="Gene3D" id="3.40.190.10">
    <property type="entry name" value="Periplasmic binding protein-like II"/>
    <property type="match status" value="2"/>
</dbReference>
<accession>A0AAP2RCU3</accession>
<dbReference type="PANTHER" id="PTHR30632:SF0">
    <property type="entry name" value="SULFATE-BINDING PROTEIN"/>
    <property type="match status" value="1"/>
</dbReference>
<organism evidence="3 4">
    <name type="scientific">Methanooceanicella nereidis</name>
    <dbReference type="NCBI Taxonomy" id="2052831"/>
    <lineage>
        <taxon>Archaea</taxon>
        <taxon>Methanobacteriati</taxon>
        <taxon>Methanobacteriota</taxon>
        <taxon>Stenosarchaea group</taxon>
        <taxon>Methanomicrobia</taxon>
        <taxon>Methanocellales</taxon>
        <taxon>Methanocellaceae</taxon>
        <taxon>Methanooceanicella</taxon>
    </lineage>
</organism>
<dbReference type="InterPro" id="IPR005950">
    <property type="entry name" value="ModA"/>
</dbReference>
<keyword evidence="4" id="KW-1185">Reference proteome</keyword>
<dbReference type="SUPFAM" id="SSF53850">
    <property type="entry name" value="Periplasmic binding protein-like II"/>
    <property type="match status" value="1"/>
</dbReference>
<dbReference type="PIRSF" id="PIRSF004846">
    <property type="entry name" value="ModA"/>
    <property type="match status" value="1"/>
</dbReference>
<keyword evidence="2" id="KW-0732">Signal</keyword>
<dbReference type="EMBL" id="PGCK01000003">
    <property type="protein sequence ID" value="MCD1294290.1"/>
    <property type="molecule type" value="Genomic_DNA"/>
</dbReference>
<evidence type="ECO:0000256" key="2">
    <source>
        <dbReference type="ARBA" id="ARBA00022729"/>
    </source>
</evidence>
<dbReference type="Proteomes" id="UP001320159">
    <property type="component" value="Unassembled WGS sequence"/>
</dbReference>
<dbReference type="GO" id="GO:0046872">
    <property type="term" value="F:metal ion binding"/>
    <property type="evidence" value="ECO:0007669"/>
    <property type="project" value="UniProtKB-KW"/>
</dbReference>
<evidence type="ECO:0000313" key="4">
    <source>
        <dbReference type="Proteomes" id="UP001320159"/>
    </source>
</evidence>
<dbReference type="RefSeq" id="WP_230741119.1">
    <property type="nucleotide sequence ID" value="NZ_PGCK01000003.1"/>
</dbReference>
<evidence type="ECO:0000256" key="1">
    <source>
        <dbReference type="ARBA" id="ARBA00022723"/>
    </source>
</evidence>
<dbReference type="CDD" id="cd13538">
    <property type="entry name" value="PBP2_ModA_like_1"/>
    <property type="match status" value="1"/>
</dbReference>
<gene>
    <name evidence="3" type="primary">modA</name>
    <name evidence="3" type="ORF">CUJ83_04670</name>
</gene>
<dbReference type="GO" id="GO:0030973">
    <property type="term" value="F:molybdate ion binding"/>
    <property type="evidence" value="ECO:0007669"/>
    <property type="project" value="TreeGrafter"/>
</dbReference>
<dbReference type="Pfam" id="PF13531">
    <property type="entry name" value="SBP_bac_11"/>
    <property type="match status" value="1"/>
</dbReference>
<dbReference type="PROSITE" id="PS51257">
    <property type="entry name" value="PROKAR_LIPOPROTEIN"/>
    <property type="match status" value="1"/>
</dbReference>
<dbReference type="InterPro" id="IPR050682">
    <property type="entry name" value="ModA/WtpA"/>
</dbReference>
<dbReference type="NCBIfam" id="TIGR01256">
    <property type="entry name" value="modA"/>
    <property type="match status" value="1"/>
</dbReference>
<proteinExistence type="predicted"/>
<sequence length="280" mass="29756">MNKKRSMIGLAIIALAITIIVSGCTTGTGPTATPGATETPTEKIELTVFAAASLTDCFTEMKNAFMASNENIDVVTNFDGSQALRTQIEQGAYADVFASASTKHMNAVKDAGYMVNDTVVNFANNKLCVITPKDNPANVNTLSDLANPGVKIVIGTPECPVGAYAVQIIDKMGNDSAYGPEYKQKVLDNVVSKETTVTMVVSKVALGEADAGFVYVSDVPQEYKEKVNIISIPDNLNVIAVYPIGVLDESGRQDSAKKFVDFVKSSEGKAILEKYGFTGV</sequence>
<keyword evidence="1" id="KW-0479">Metal-binding</keyword>
<dbReference type="PANTHER" id="PTHR30632">
    <property type="entry name" value="MOLYBDATE-BINDING PERIPLASMIC PROTEIN"/>
    <property type="match status" value="1"/>
</dbReference>
<dbReference type="GO" id="GO:0015689">
    <property type="term" value="P:molybdate ion transport"/>
    <property type="evidence" value="ECO:0007669"/>
    <property type="project" value="InterPro"/>
</dbReference>
<reference evidence="3 4" key="1">
    <citation type="submission" date="2017-11" db="EMBL/GenBank/DDBJ databases">
        <title>Isolation and Characterization of Family Methanocellaceae Species from Potential Methane Hydrate Area Offshore Southwestern Taiwan.</title>
        <authorList>
            <person name="Zhang W.-L."/>
            <person name="Chen W.-C."/>
            <person name="Lai M.-C."/>
            <person name="Chen S.-C."/>
        </authorList>
    </citation>
    <scope>NUCLEOTIDE SEQUENCE [LARGE SCALE GENOMIC DNA]</scope>
    <source>
        <strain evidence="3 4">CWC-04</strain>
    </source>
</reference>
<evidence type="ECO:0000313" key="3">
    <source>
        <dbReference type="EMBL" id="MCD1294290.1"/>
    </source>
</evidence>
<comment type="caution">
    <text evidence="3">The sequence shown here is derived from an EMBL/GenBank/DDBJ whole genome shotgun (WGS) entry which is preliminary data.</text>
</comment>